<dbReference type="Gene3D" id="3.40.50.300">
    <property type="entry name" value="P-loop containing nucleotide triphosphate hydrolases"/>
    <property type="match status" value="1"/>
</dbReference>
<dbReference type="EMBL" id="CDGG01000001">
    <property type="protein sequence ID" value="CEI83671.1"/>
    <property type="molecule type" value="Genomic_DNA"/>
</dbReference>
<protein>
    <submittedName>
        <fullName evidence="2">Uridine kinase</fullName>
    </submittedName>
</protein>
<dbReference type="Proteomes" id="UP000040453">
    <property type="component" value="Unassembled WGS sequence"/>
</dbReference>
<gene>
    <name evidence="2" type="primary">udk_2</name>
    <name evidence="2" type="ORF">BN997_03589</name>
</gene>
<name>A0A0A1MY05_9BACI</name>
<dbReference type="GO" id="GO:0005524">
    <property type="term" value="F:ATP binding"/>
    <property type="evidence" value="ECO:0007669"/>
    <property type="project" value="InterPro"/>
</dbReference>
<dbReference type="AlphaFoldDB" id="A0A0A1MY05"/>
<reference evidence="2 3" key="1">
    <citation type="submission" date="2014-11" db="EMBL/GenBank/DDBJ databases">
        <authorList>
            <person name="Urmite Genomes Urmite Genomes"/>
        </authorList>
    </citation>
    <scope>NUCLEOTIDE SEQUENCE [LARGE SCALE GENOMIC DNA]</scope>
    <source>
        <strain evidence="2 3">Oc5</strain>
    </source>
</reference>
<keyword evidence="2" id="KW-0418">Kinase</keyword>
<sequence>MKNTQVTRKASEQIVSAINGYLKGRISPVVVALDGGSGAGKSTLAAEVASHVGATVIQCDAFFDATITDEEWNTSTSEWKCRRCIDWQRLHKEALLPLIAGESVQYHPFSFSAESGLASSSITKEPSKVIILDGIYSSLPEFSDVVDLKILVDVLPEVRRYRHNVREGHADEAWHKQWDRAEDYYFSVLCPPASFDLIVVNG</sequence>
<proteinExistence type="predicted"/>
<dbReference type="InterPro" id="IPR006083">
    <property type="entry name" value="PRK/URK"/>
</dbReference>
<accession>A0A0A1MY05</accession>
<keyword evidence="2" id="KW-0808">Transferase</keyword>
<dbReference type="Pfam" id="PF00485">
    <property type="entry name" value="PRK"/>
    <property type="match status" value="1"/>
</dbReference>
<organism evidence="2 3">
    <name type="scientific">Oceanobacillus oncorhynchi</name>
    <dbReference type="NCBI Taxonomy" id="545501"/>
    <lineage>
        <taxon>Bacteria</taxon>
        <taxon>Bacillati</taxon>
        <taxon>Bacillota</taxon>
        <taxon>Bacilli</taxon>
        <taxon>Bacillales</taxon>
        <taxon>Bacillaceae</taxon>
        <taxon>Oceanobacillus</taxon>
    </lineage>
</organism>
<dbReference type="STRING" id="545501.BN997_03589"/>
<evidence type="ECO:0000313" key="3">
    <source>
        <dbReference type="Proteomes" id="UP000040453"/>
    </source>
</evidence>
<dbReference type="RefSeq" id="WP_042534047.1">
    <property type="nucleotide sequence ID" value="NZ_CDGG01000001.1"/>
</dbReference>
<dbReference type="InterPro" id="IPR027417">
    <property type="entry name" value="P-loop_NTPase"/>
</dbReference>
<keyword evidence="3" id="KW-1185">Reference proteome</keyword>
<dbReference type="GO" id="GO:0016301">
    <property type="term" value="F:kinase activity"/>
    <property type="evidence" value="ECO:0007669"/>
    <property type="project" value="UniProtKB-KW"/>
</dbReference>
<dbReference type="SUPFAM" id="SSF52540">
    <property type="entry name" value="P-loop containing nucleoside triphosphate hydrolases"/>
    <property type="match status" value="1"/>
</dbReference>
<feature type="domain" description="Phosphoribulokinase/uridine kinase" evidence="1">
    <location>
        <begin position="30"/>
        <end position="192"/>
    </location>
</feature>
<evidence type="ECO:0000259" key="1">
    <source>
        <dbReference type="Pfam" id="PF00485"/>
    </source>
</evidence>
<dbReference type="PANTHER" id="PTHR10285">
    <property type="entry name" value="URIDINE KINASE"/>
    <property type="match status" value="1"/>
</dbReference>
<evidence type="ECO:0000313" key="2">
    <source>
        <dbReference type="EMBL" id="CEI83671.1"/>
    </source>
</evidence>